<dbReference type="InterPro" id="IPR036259">
    <property type="entry name" value="MFS_trans_sf"/>
</dbReference>
<evidence type="ECO:0000256" key="14">
    <source>
        <dbReference type="ARBA" id="ARBA00023329"/>
    </source>
</evidence>
<evidence type="ECO:0000256" key="9">
    <source>
        <dbReference type="ARBA" id="ARBA00022989"/>
    </source>
</evidence>
<evidence type="ECO:0000256" key="13">
    <source>
        <dbReference type="ARBA" id="ARBA00023228"/>
    </source>
</evidence>
<comment type="catalytic activity">
    <reaction evidence="18">
        <text>N-acetyl-L-aspartyl-L-glutamate(out) = N-acetyl-L-aspartyl-L-glutamate(in)</text>
        <dbReference type="Rhea" id="RHEA:72599"/>
        <dbReference type="ChEBI" id="CHEBI:76931"/>
    </reaction>
    <physiologicalReaction direction="left-to-right" evidence="18">
        <dbReference type="Rhea" id="RHEA:72600"/>
    </physiologicalReaction>
</comment>
<reference evidence="28 29" key="1">
    <citation type="submission" date="2024-05" db="EMBL/GenBank/DDBJ databases">
        <title>Genetic variation in Jamaican populations of the coffee berry borer (Hypothenemus hampei).</title>
        <authorList>
            <person name="Errbii M."/>
            <person name="Myrie A."/>
        </authorList>
    </citation>
    <scope>NUCLEOTIDE SEQUENCE [LARGE SCALE GENOMIC DNA]</scope>
    <source>
        <strain evidence="28">JA-Hopewell-2020-01-JO</strain>
        <tissue evidence="28">Whole body</tissue>
    </source>
</reference>
<evidence type="ECO:0000256" key="6">
    <source>
        <dbReference type="ARBA" id="ARBA00022475"/>
    </source>
</evidence>
<feature type="transmembrane region" description="Helical" evidence="26">
    <location>
        <begin position="337"/>
        <end position="355"/>
    </location>
</feature>
<evidence type="ECO:0000256" key="20">
    <source>
        <dbReference type="ARBA" id="ARBA00051612"/>
    </source>
</evidence>
<keyword evidence="6" id="KW-1003">Cell membrane</keyword>
<dbReference type="PROSITE" id="PS50850">
    <property type="entry name" value="MFS"/>
    <property type="match status" value="1"/>
</dbReference>
<organism evidence="28 29">
    <name type="scientific">Hypothenemus hampei</name>
    <name type="common">Coffee berry borer</name>
    <dbReference type="NCBI Taxonomy" id="57062"/>
    <lineage>
        <taxon>Eukaryota</taxon>
        <taxon>Metazoa</taxon>
        <taxon>Ecdysozoa</taxon>
        <taxon>Arthropoda</taxon>
        <taxon>Hexapoda</taxon>
        <taxon>Insecta</taxon>
        <taxon>Pterygota</taxon>
        <taxon>Neoptera</taxon>
        <taxon>Endopterygota</taxon>
        <taxon>Coleoptera</taxon>
        <taxon>Polyphaga</taxon>
        <taxon>Cucujiformia</taxon>
        <taxon>Curculionidae</taxon>
        <taxon>Scolytinae</taxon>
        <taxon>Hypothenemus</taxon>
    </lineage>
</organism>
<feature type="transmembrane region" description="Helical" evidence="26">
    <location>
        <begin position="300"/>
        <end position="317"/>
    </location>
</feature>
<evidence type="ECO:0000256" key="17">
    <source>
        <dbReference type="ARBA" id="ARBA00050625"/>
    </source>
</evidence>
<feature type="transmembrane region" description="Helical" evidence="26">
    <location>
        <begin position="429"/>
        <end position="448"/>
    </location>
</feature>
<evidence type="ECO:0000256" key="12">
    <source>
        <dbReference type="ARBA" id="ARBA00023180"/>
    </source>
</evidence>
<keyword evidence="12" id="KW-0325">Glycoprotein</keyword>
<dbReference type="CDD" id="cd17318">
    <property type="entry name" value="MFS_SLC17"/>
    <property type="match status" value="1"/>
</dbReference>
<evidence type="ECO:0000313" key="29">
    <source>
        <dbReference type="Proteomes" id="UP001566132"/>
    </source>
</evidence>
<dbReference type="AlphaFoldDB" id="A0ABD1EPF5"/>
<dbReference type="EMBL" id="JBDJPC010000006">
    <property type="protein sequence ID" value="KAL1496957.1"/>
    <property type="molecule type" value="Genomic_DNA"/>
</dbReference>
<evidence type="ECO:0000256" key="24">
    <source>
        <dbReference type="ARBA" id="ARBA00081195"/>
    </source>
</evidence>
<evidence type="ECO:0000256" key="10">
    <source>
        <dbReference type="ARBA" id="ARBA00023018"/>
    </source>
</evidence>
<dbReference type="GO" id="GO:0015293">
    <property type="term" value="F:symporter activity"/>
    <property type="evidence" value="ECO:0007669"/>
    <property type="project" value="UniProtKB-KW"/>
</dbReference>
<evidence type="ECO:0000256" key="11">
    <source>
        <dbReference type="ARBA" id="ARBA00023136"/>
    </source>
</evidence>
<evidence type="ECO:0000256" key="25">
    <source>
        <dbReference type="ARBA" id="ARBA00081925"/>
    </source>
</evidence>
<keyword evidence="8" id="KW-0769">Symport</keyword>
<dbReference type="Gene3D" id="1.20.1250.20">
    <property type="entry name" value="MFS general substrate transporter like domains"/>
    <property type="match status" value="2"/>
</dbReference>
<evidence type="ECO:0000256" key="1">
    <source>
        <dbReference type="ARBA" id="ARBA00004432"/>
    </source>
</evidence>
<feature type="transmembrane region" description="Helical" evidence="26">
    <location>
        <begin position="78"/>
        <end position="98"/>
    </location>
</feature>
<dbReference type="PANTHER" id="PTHR11662:SF455">
    <property type="entry name" value="GH23975P"/>
    <property type="match status" value="1"/>
</dbReference>
<proteinExistence type="predicted"/>
<evidence type="ECO:0000256" key="26">
    <source>
        <dbReference type="SAM" id="Phobius"/>
    </source>
</evidence>
<dbReference type="InterPro" id="IPR011701">
    <property type="entry name" value="MFS"/>
</dbReference>
<evidence type="ECO:0000256" key="4">
    <source>
        <dbReference type="ARBA" id="ARBA00004656"/>
    </source>
</evidence>
<comment type="caution">
    <text evidence="28">The sequence shown here is derived from an EMBL/GenBank/DDBJ whole genome shotgun (WGS) entry which is preliminary data.</text>
</comment>
<feature type="domain" description="Major facilitator superfamily (MFS) profile" evidence="27">
    <location>
        <begin position="20"/>
        <end position="453"/>
    </location>
</feature>
<feature type="transmembrane region" description="Helical" evidence="26">
    <location>
        <begin position="166"/>
        <end position="188"/>
    </location>
</feature>
<evidence type="ECO:0000256" key="5">
    <source>
        <dbReference type="ARBA" id="ARBA00022448"/>
    </source>
</evidence>
<comment type="catalytic activity">
    <reaction evidence="19">
        <text>L-glutamate(out) = L-glutamate(in)</text>
        <dbReference type="Rhea" id="RHEA:66336"/>
        <dbReference type="ChEBI" id="CHEBI:29985"/>
    </reaction>
    <physiologicalReaction direction="left-to-right" evidence="19">
        <dbReference type="Rhea" id="RHEA:66337"/>
    </physiologicalReaction>
</comment>
<dbReference type="SUPFAM" id="SSF103473">
    <property type="entry name" value="MFS general substrate transporter"/>
    <property type="match status" value="1"/>
</dbReference>
<evidence type="ECO:0000256" key="18">
    <source>
        <dbReference type="ARBA" id="ARBA00051403"/>
    </source>
</evidence>
<dbReference type="GO" id="GO:0030672">
    <property type="term" value="C:synaptic vesicle membrane"/>
    <property type="evidence" value="ECO:0007669"/>
    <property type="project" value="UniProtKB-SubCell"/>
</dbReference>
<comment type="catalytic activity">
    <reaction evidence="16">
        <text>L-aspartate(out) = L-aspartate(in)</text>
        <dbReference type="Rhea" id="RHEA:66332"/>
        <dbReference type="ChEBI" id="CHEBI:29991"/>
    </reaction>
    <physiologicalReaction direction="left-to-right" evidence="16">
        <dbReference type="Rhea" id="RHEA:66333"/>
    </physiologicalReaction>
</comment>
<keyword evidence="7 26" id="KW-0812">Transmembrane</keyword>
<dbReference type="InterPro" id="IPR050382">
    <property type="entry name" value="MFS_Na/Anion_cotransporter"/>
</dbReference>
<accession>A0ABD1EPF5</accession>
<dbReference type="GO" id="GO:0016323">
    <property type="term" value="C:basolateral plasma membrane"/>
    <property type="evidence" value="ECO:0007669"/>
    <property type="project" value="UniProtKB-SubCell"/>
</dbReference>
<dbReference type="GO" id="GO:0005765">
    <property type="term" value="C:lysosomal membrane"/>
    <property type="evidence" value="ECO:0007669"/>
    <property type="project" value="UniProtKB-SubCell"/>
</dbReference>
<evidence type="ECO:0000256" key="16">
    <source>
        <dbReference type="ARBA" id="ARBA00050554"/>
    </source>
</evidence>
<comment type="catalytic activity">
    <reaction evidence="15">
        <text>2 nitrate(out) + H(+)(out) = 2 nitrate(in) + H(+)(in)</text>
        <dbReference type="Rhea" id="RHEA:71539"/>
        <dbReference type="ChEBI" id="CHEBI:15378"/>
        <dbReference type="ChEBI" id="CHEBI:17632"/>
    </reaction>
    <physiologicalReaction direction="left-to-right" evidence="15">
        <dbReference type="Rhea" id="RHEA:71540"/>
    </physiologicalReaction>
</comment>
<evidence type="ECO:0000256" key="3">
    <source>
        <dbReference type="ARBA" id="ARBA00004638"/>
    </source>
</evidence>
<keyword evidence="11 26" id="KW-0472">Membrane</keyword>
<evidence type="ECO:0000256" key="8">
    <source>
        <dbReference type="ARBA" id="ARBA00022847"/>
    </source>
</evidence>
<dbReference type="InterPro" id="IPR020846">
    <property type="entry name" value="MFS_dom"/>
</dbReference>
<dbReference type="FunFam" id="1.20.1250.20:FF:000003">
    <property type="entry name" value="Solute carrier family 17 member 3"/>
    <property type="match status" value="1"/>
</dbReference>
<dbReference type="Proteomes" id="UP001566132">
    <property type="component" value="Unassembled WGS sequence"/>
</dbReference>
<comment type="catalytic activity">
    <reaction evidence="20">
        <text>D-glucuronate(out) + H(+)(out) = D-glucuronate(in) + H(+)(in)</text>
        <dbReference type="Rhea" id="RHEA:72591"/>
        <dbReference type="ChEBI" id="CHEBI:15378"/>
        <dbReference type="ChEBI" id="CHEBI:58720"/>
    </reaction>
    <physiologicalReaction direction="left-to-right" evidence="20">
        <dbReference type="Rhea" id="RHEA:72592"/>
    </physiologicalReaction>
</comment>
<feature type="transmembrane region" description="Helical" evidence="26">
    <location>
        <begin position="21"/>
        <end position="39"/>
    </location>
</feature>
<evidence type="ECO:0000256" key="21">
    <source>
        <dbReference type="ARBA" id="ARBA00056891"/>
    </source>
</evidence>
<evidence type="ECO:0000256" key="19">
    <source>
        <dbReference type="ARBA" id="ARBA00051447"/>
    </source>
</evidence>
<keyword evidence="14" id="KW-0968">Cytoplasmic vesicle</keyword>
<comment type="function">
    <text evidence="21">Receptor for CM101, a polysaccharide produced by group B Streptococcus with antipathoangiogenic properties.</text>
</comment>
<protein>
    <recommendedName>
        <fullName evidence="22">Sialin</fullName>
    </recommendedName>
    <alternativeName>
        <fullName evidence="25">H(+)/nitrate cotransporter</fullName>
    </alternativeName>
    <alternativeName>
        <fullName evidence="23">H(+)/sialic acid cotransporter</fullName>
    </alternativeName>
    <alternativeName>
        <fullName evidence="24">Vesicular excitatory amino acid transporter</fullName>
    </alternativeName>
</protein>
<feature type="transmembrane region" description="Helical" evidence="26">
    <location>
        <begin position="361"/>
        <end position="382"/>
    </location>
</feature>
<keyword evidence="5" id="KW-0813">Transport</keyword>
<evidence type="ECO:0000313" key="28">
    <source>
        <dbReference type="EMBL" id="KAL1496957.1"/>
    </source>
</evidence>
<keyword evidence="10" id="KW-0770">Synapse</keyword>
<evidence type="ECO:0000256" key="15">
    <source>
        <dbReference type="ARBA" id="ARBA00050101"/>
    </source>
</evidence>
<dbReference type="PANTHER" id="PTHR11662">
    <property type="entry name" value="SOLUTE CARRIER FAMILY 17"/>
    <property type="match status" value="1"/>
</dbReference>
<dbReference type="Pfam" id="PF07690">
    <property type="entry name" value="MFS_1"/>
    <property type="match status" value="1"/>
</dbReference>
<feature type="transmembrane region" description="Helical" evidence="26">
    <location>
        <begin position="394"/>
        <end position="417"/>
    </location>
</feature>
<comment type="subcellular location">
    <subcellularLocation>
        <location evidence="2">Basolateral cell membrane</location>
        <topology evidence="2">Multi-pass membrane protein</topology>
    </subcellularLocation>
    <subcellularLocation>
        <location evidence="3">Cytoplasmic vesicle</location>
        <location evidence="3">Secretory vesicle membrane</location>
        <topology evidence="3">Multi-pass membrane protein</topology>
    </subcellularLocation>
    <subcellularLocation>
        <location evidence="1">Cytoplasmic vesicle</location>
        <location evidence="1">Secretory vesicle</location>
        <location evidence="1">Synaptic vesicle membrane</location>
    </subcellularLocation>
    <subcellularLocation>
        <location evidence="4">Lysosome membrane</location>
    </subcellularLocation>
</comment>
<keyword evidence="13" id="KW-0458">Lysosome</keyword>
<dbReference type="GO" id="GO:0046942">
    <property type="term" value="P:carboxylic acid transport"/>
    <property type="evidence" value="ECO:0007669"/>
    <property type="project" value="UniProtKB-ARBA"/>
</dbReference>
<feature type="transmembrane region" description="Helical" evidence="26">
    <location>
        <begin position="105"/>
        <end position="124"/>
    </location>
</feature>
<evidence type="ECO:0000256" key="7">
    <source>
        <dbReference type="ARBA" id="ARBA00022692"/>
    </source>
</evidence>
<evidence type="ECO:0000256" key="23">
    <source>
        <dbReference type="ARBA" id="ARBA00080244"/>
    </source>
</evidence>
<keyword evidence="9 26" id="KW-1133">Transmembrane helix</keyword>
<feature type="transmembrane region" description="Helical" evidence="26">
    <location>
        <begin position="194"/>
        <end position="215"/>
    </location>
</feature>
<sequence>MSTNDLRKLLPSKLIFWQHRRYILAIMAFFGFFNVYTLRSNLSIAIVAMTSDRYRTLDNGTEVNIGPEFNWNNEIQGYILSSFFYGYITTQLLGGYLAKLYGGKLVYGAGIAITATLTIVTPWLASINFYLLMAVRIVEGICEGVTYPCILALWSKWAPPLERSSLTTFASSGAYFGTVIAMPLGAALAEAFDWRSIFFFFGAVALLWYAIWIYLVSNSPSEDSRVTKAELNYIETSLRGTTLKNKSLKSVPWKSILTSKAVWAVCSSNFCEMWGFYTFLTQLPKYLKDVYGFNLGTSGFLSGLPYLAMGLMTPFAGQTADYMISKNYLSTTHCRKIWTFLGFIAQFGFLTTVAFVSSEITTVICIALAVGIGGFAFAAYCVNPLDIAPAYASIIIGLSNTFGTMPGIISPILTGYIVSDQPSVEEWRVVFFIAAGIYLFGAIFYICFASGEIHTWAKDSENYEIKSNEVKDYSTCTTSNSVRPSEVSGEVKEV</sequence>
<keyword evidence="29" id="KW-1185">Reference proteome</keyword>
<name>A0ABD1EPF5_HYPHA</name>
<evidence type="ECO:0000256" key="2">
    <source>
        <dbReference type="ARBA" id="ARBA00004554"/>
    </source>
</evidence>
<dbReference type="FunFam" id="1.20.1250.20:FF:000067">
    <property type="entry name" value="sialin isoform X2"/>
    <property type="match status" value="1"/>
</dbReference>
<gene>
    <name evidence="28" type="ORF">ABEB36_008000</name>
</gene>
<evidence type="ECO:0000259" key="27">
    <source>
        <dbReference type="PROSITE" id="PS50850"/>
    </source>
</evidence>
<comment type="catalytic activity">
    <reaction evidence="17">
        <text>N-acetylneuraminate(in) + H(+)(in) = N-acetylneuraminate(out) + H(+)(out)</text>
        <dbReference type="Rhea" id="RHEA:28987"/>
        <dbReference type="ChEBI" id="CHEBI:15378"/>
        <dbReference type="ChEBI" id="CHEBI:35418"/>
    </reaction>
    <physiologicalReaction direction="right-to-left" evidence="17">
        <dbReference type="Rhea" id="RHEA:28989"/>
    </physiologicalReaction>
</comment>
<evidence type="ECO:0000256" key="22">
    <source>
        <dbReference type="ARBA" id="ARBA00069713"/>
    </source>
</evidence>